<comment type="caution">
    <text evidence="1">The sequence shown here is derived from an EMBL/GenBank/DDBJ whole genome shotgun (WGS) entry which is preliminary data.</text>
</comment>
<proteinExistence type="predicted"/>
<dbReference type="EMBL" id="JACXVP010000010">
    <property type="protein sequence ID" value="KAG5582789.1"/>
    <property type="molecule type" value="Genomic_DNA"/>
</dbReference>
<name>A0A9J5X5V0_SOLCO</name>
<gene>
    <name evidence="1" type="ORF">H5410_053416</name>
</gene>
<evidence type="ECO:0000313" key="1">
    <source>
        <dbReference type="EMBL" id="KAG5582789.1"/>
    </source>
</evidence>
<dbReference type="Proteomes" id="UP000824120">
    <property type="component" value="Chromosome 10"/>
</dbReference>
<organism evidence="1 2">
    <name type="scientific">Solanum commersonii</name>
    <name type="common">Commerson's wild potato</name>
    <name type="synonym">Commerson's nightshade</name>
    <dbReference type="NCBI Taxonomy" id="4109"/>
    <lineage>
        <taxon>Eukaryota</taxon>
        <taxon>Viridiplantae</taxon>
        <taxon>Streptophyta</taxon>
        <taxon>Embryophyta</taxon>
        <taxon>Tracheophyta</taxon>
        <taxon>Spermatophyta</taxon>
        <taxon>Magnoliopsida</taxon>
        <taxon>eudicotyledons</taxon>
        <taxon>Gunneridae</taxon>
        <taxon>Pentapetalae</taxon>
        <taxon>asterids</taxon>
        <taxon>lamiids</taxon>
        <taxon>Solanales</taxon>
        <taxon>Solanaceae</taxon>
        <taxon>Solanoideae</taxon>
        <taxon>Solaneae</taxon>
        <taxon>Solanum</taxon>
    </lineage>
</organism>
<dbReference type="AlphaFoldDB" id="A0A9J5X5V0"/>
<evidence type="ECO:0000313" key="2">
    <source>
        <dbReference type="Proteomes" id="UP000824120"/>
    </source>
</evidence>
<accession>A0A9J5X5V0</accession>
<reference evidence="1 2" key="1">
    <citation type="submission" date="2020-09" db="EMBL/GenBank/DDBJ databases">
        <title>De no assembly of potato wild relative species, Solanum commersonii.</title>
        <authorList>
            <person name="Cho K."/>
        </authorList>
    </citation>
    <scope>NUCLEOTIDE SEQUENCE [LARGE SCALE GENOMIC DNA]</scope>
    <source>
        <strain evidence="1">LZ3.2</strain>
        <tissue evidence="1">Leaf</tissue>
    </source>
</reference>
<sequence length="184" mass="21146">MEHIDANRVEISLLDSDPTLVPGCPKTLGRQQHDQDFLSCQANRQQKIPSCHRLVCYKWPAYQRDFLQNTFKRRIPTTMSEKACYRGMCKHLFLWCPFHYSSSFSYYFLKTIRQCLSTLKARDRSRSNNPQERRNNIEFSMSCIVFQIVATDDPILLIALKKSSTGSATVLLTTGIGTSLNLKG</sequence>
<protein>
    <submittedName>
        <fullName evidence="1">Uncharacterized protein</fullName>
    </submittedName>
</protein>
<keyword evidence="2" id="KW-1185">Reference proteome</keyword>